<proteinExistence type="predicted"/>
<evidence type="ECO:0000313" key="1">
    <source>
        <dbReference type="EMBL" id="QJA61588.1"/>
    </source>
</evidence>
<accession>A0A6M3IWB8</accession>
<dbReference type="AlphaFoldDB" id="A0A6M3IWB8"/>
<reference evidence="1" key="1">
    <citation type="submission" date="2020-03" db="EMBL/GenBank/DDBJ databases">
        <title>The deep terrestrial virosphere.</title>
        <authorList>
            <person name="Holmfeldt K."/>
            <person name="Nilsson E."/>
            <person name="Simone D."/>
            <person name="Lopez-Fernandez M."/>
            <person name="Wu X."/>
            <person name="de Brujin I."/>
            <person name="Lundin D."/>
            <person name="Andersson A."/>
            <person name="Bertilsson S."/>
            <person name="Dopson M."/>
        </authorList>
    </citation>
    <scope>NUCLEOTIDE SEQUENCE</scope>
    <source>
        <strain evidence="1">MM415B00915</strain>
    </source>
</reference>
<organism evidence="1">
    <name type="scientific">viral metagenome</name>
    <dbReference type="NCBI Taxonomy" id="1070528"/>
    <lineage>
        <taxon>unclassified sequences</taxon>
        <taxon>metagenomes</taxon>
        <taxon>organismal metagenomes</taxon>
    </lineage>
</organism>
<gene>
    <name evidence="1" type="ORF">MM415B00915_0012</name>
</gene>
<name>A0A6M3IWB8_9ZZZZ</name>
<dbReference type="EMBL" id="MT141446">
    <property type="protein sequence ID" value="QJA61588.1"/>
    <property type="molecule type" value="Genomic_DNA"/>
</dbReference>
<sequence>MLQVVQYGGSYQGYLVSTCKRGACVMMKGRAVAGAQTGRLEFRTPASSVDAAKACYLVTWDEKADYTNVVGGSTSNAMDAHLTSTAMKATLHFGGRYRTDQFSFSGVGGAGTGEFTTSTSIISQPFVGFSTSMLWPKNTVAAAGEVITTDHGGGIFTNLGQTSGGFDGAAQARSNTNWRLVGFQFHTAGSLGTGKWIEVEAIKSRVEAGYLGSAAPAWLPLVSY</sequence>
<protein>
    <submittedName>
        <fullName evidence="1">Uncharacterized protein</fullName>
    </submittedName>
</protein>